<organism evidence="1 2">
    <name type="scientific">Pterulicium gracile</name>
    <dbReference type="NCBI Taxonomy" id="1884261"/>
    <lineage>
        <taxon>Eukaryota</taxon>
        <taxon>Fungi</taxon>
        <taxon>Dikarya</taxon>
        <taxon>Basidiomycota</taxon>
        <taxon>Agaricomycotina</taxon>
        <taxon>Agaricomycetes</taxon>
        <taxon>Agaricomycetidae</taxon>
        <taxon>Agaricales</taxon>
        <taxon>Pleurotineae</taxon>
        <taxon>Pterulaceae</taxon>
        <taxon>Pterulicium</taxon>
    </lineage>
</organism>
<keyword evidence="2" id="KW-1185">Reference proteome</keyword>
<dbReference type="Proteomes" id="UP000305067">
    <property type="component" value="Unassembled WGS sequence"/>
</dbReference>
<reference evidence="1 2" key="1">
    <citation type="journal article" date="2019" name="Nat. Ecol. Evol.">
        <title>Megaphylogeny resolves global patterns of mushroom evolution.</title>
        <authorList>
            <person name="Varga T."/>
            <person name="Krizsan K."/>
            <person name="Foldi C."/>
            <person name="Dima B."/>
            <person name="Sanchez-Garcia M."/>
            <person name="Sanchez-Ramirez S."/>
            <person name="Szollosi G.J."/>
            <person name="Szarkandi J.G."/>
            <person name="Papp V."/>
            <person name="Albert L."/>
            <person name="Andreopoulos W."/>
            <person name="Angelini C."/>
            <person name="Antonin V."/>
            <person name="Barry K.W."/>
            <person name="Bougher N.L."/>
            <person name="Buchanan P."/>
            <person name="Buyck B."/>
            <person name="Bense V."/>
            <person name="Catcheside P."/>
            <person name="Chovatia M."/>
            <person name="Cooper J."/>
            <person name="Damon W."/>
            <person name="Desjardin D."/>
            <person name="Finy P."/>
            <person name="Geml J."/>
            <person name="Haridas S."/>
            <person name="Hughes K."/>
            <person name="Justo A."/>
            <person name="Karasinski D."/>
            <person name="Kautmanova I."/>
            <person name="Kiss B."/>
            <person name="Kocsube S."/>
            <person name="Kotiranta H."/>
            <person name="LaButti K.M."/>
            <person name="Lechner B.E."/>
            <person name="Liimatainen K."/>
            <person name="Lipzen A."/>
            <person name="Lukacs Z."/>
            <person name="Mihaltcheva S."/>
            <person name="Morgado L.N."/>
            <person name="Niskanen T."/>
            <person name="Noordeloos M.E."/>
            <person name="Ohm R.A."/>
            <person name="Ortiz-Santana B."/>
            <person name="Ovrebo C."/>
            <person name="Racz N."/>
            <person name="Riley R."/>
            <person name="Savchenko A."/>
            <person name="Shiryaev A."/>
            <person name="Soop K."/>
            <person name="Spirin V."/>
            <person name="Szebenyi C."/>
            <person name="Tomsovsky M."/>
            <person name="Tulloss R.E."/>
            <person name="Uehling J."/>
            <person name="Grigoriev I.V."/>
            <person name="Vagvolgyi C."/>
            <person name="Papp T."/>
            <person name="Martin F.M."/>
            <person name="Miettinen O."/>
            <person name="Hibbett D.S."/>
            <person name="Nagy L.G."/>
        </authorList>
    </citation>
    <scope>NUCLEOTIDE SEQUENCE [LARGE SCALE GENOMIC DNA]</scope>
    <source>
        <strain evidence="1 2">CBS 309.79</strain>
    </source>
</reference>
<proteinExistence type="predicted"/>
<dbReference type="OrthoDB" id="2752506at2759"/>
<dbReference type="EMBL" id="ML178837">
    <property type="protein sequence ID" value="TFK98803.1"/>
    <property type="molecule type" value="Genomic_DNA"/>
</dbReference>
<dbReference type="AlphaFoldDB" id="A0A5C3QKB7"/>
<evidence type="ECO:0000313" key="2">
    <source>
        <dbReference type="Proteomes" id="UP000305067"/>
    </source>
</evidence>
<gene>
    <name evidence="1" type="ORF">BDV98DRAFT_572242</name>
</gene>
<accession>A0A5C3QKB7</accession>
<protein>
    <submittedName>
        <fullName evidence="1">Uncharacterized protein</fullName>
    </submittedName>
</protein>
<sequence length="83" mass="9234">MGGLVVARVHAWLSFEADGRTHQAAAVSWFLRQQDIPEPSTGMWTVLPEYEDEDETQLRYAVIGTDCIVHACGARLLTDTRCA</sequence>
<name>A0A5C3QKB7_9AGAR</name>
<evidence type="ECO:0000313" key="1">
    <source>
        <dbReference type="EMBL" id="TFK98803.1"/>
    </source>
</evidence>